<evidence type="ECO:0000313" key="8">
    <source>
        <dbReference type="EMBL" id="PRQ22138.1"/>
    </source>
</evidence>
<dbReference type="GO" id="GO:0005840">
    <property type="term" value="C:ribosome"/>
    <property type="evidence" value="ECO:0007669"/>
    <property type="project" value="UniProtKB-KW"/>
</dbReference>
<evidence type="ECO:0000256" key="6">
    <source>
        <dbReference type="RuleBase" id="RU003919"/>
    </source>
</evidence>
<keyword evidence="9" id="KW-1185">Reference proteome</keyword>
<dbReference type="PANTHER" id="PTHR47546">
    <property type="entry name" value="S15/NS1, RNA-BINDING PROTEIN"/>
    <property type="match status" value="1"/>
</dbReference>
<evidence type="ECO:0000256" key="4">
    <source>
        <dbReference type="ARBA" id="ARBA00035250"/>
    </source>
</evidence>
<proteinExistence type="inferred from homology"/>
<dbReference type="NCBIfam" id="TIGR00952">
    <property type="entry name" value="S15_bact"/>
    <property type="match status" value="1"/>
</dbReference>
<evidence type="ECO:0000256" key="5">
    <source>
        <dbReference type="ARBA" id="ARBA00035484"/>
    </source>
</evidence>
<dbReference type="GO" id="GO:0006412">
    <property type="term" value="P:translation"/>
    <property type="evidence" value="ECO:0007669"/>
    <property type="project" value="InterPro"/>
</dbReference>
<gene>
    <name evidence="8" type="ORF">RchiOBHm_Chr6g0246971</name>
</gene>
<evidence type="ECO:0000256" key="3">
    <source>
        <dbReference type="ARBA" id="ARBA00023274"/>
    </source>
</evidence>
<evidence type="ECO:0000256" key="1">
    <source>
        <dbReference type="ARBA" id="ARBA00008434"/>
    </source>
</evidence>
<name>A0A2P6PJP1_ROSCH</name>
<comment type="similarity">
    <text evidence="1 6">Belongs to the universal ribosomal protein uS15 family.</text>
</comment>
<dbReference type="Proteomes" id="UP000238479">
    <property type="component" value="Chromosome 6"/>
</dbReference>
<dbReference type="SMART" id="SM01387">
    <property type="entry name" value="Ribosomal_S15"/>
    <property type="match status" value="1"/>
</dbReference>
<reference evidence="8 9" key="1">
    <citation type="journal article" date="2018" name="Nat. Genet.">
        <title>The Rosa genome provides new insights in the design of modern roses.</title>
        <authorList>
            <person name="Bendahmane M."/>
        </authorList>
    </citation>
    <scope>NUCLEOTIDE SEQUENCE [LARGE SCALE GENOMIC DNA]</scope>
    <source>
        <strain evidence="9">cv. Old Blush</strain>
    </source>
</reference>
<dbReference type="GO" id="GO:1990904">
    <property type="term" value="C:ribonucleoprotein complex"/>
    <property type="evidence" value="ECO:0007669"/>
    <property type="project" value="UniProtKB-KW"/>
</dbReference>
<evidence type="ECO:0000256" key="7">
    <source>
        <dbReference type="SAM" id="MobiDB-lite"/>
    </source>
</evidence>
<comment type="caution">
    <text evidence="8">The sequence shown here is derived from an EMBL/GenBank/DDBJ whole genome shotgun (WGS) entry which is preliminary data.</text>
</comment>
<organism evidence="8 9">
    <name type="scientific">Rosa chinensis</name>
    <name type="common">China rose</name>
    <dbReference type="NCBI Taxonomy" id="74649"/>
    <lineage>
        <taxon>Eukaryota</taxon>
        <taxon>Viridiplantae</taxon>
        <taxon>Streptophyta</taxon>
        <taxon>Embryophyta</taxon>
        <taxon>Tracheophyta</taxon>
        <taxon>Spermatophyta</taxon>
        <taxon>Magnoliopsida</taxon>
        <taxon>eudicotyledons</taxon>
        <taxon>Gunneridae</taxon>
        <taxon>Pentapetalae</taxon>
        <taxon>rosids</taxon>
        <taxon>fabids</taxon>
        <taxon>Rosales</taxon>
        <taxon>Rosaceae</taxon>
        <taxon>Rosoideae</taxon>
        <taxon>Rosoideae incertae sedis</taxon>
        <taxon>Rosa</taxon>
    </lineage>
</organism>
<dbReference type="InterPro" id="IPR009068">
    <property type="entry name" value="uS15_NS1_RNA-bd_sf"/>
</dbReference>
<sequence>MGLLRFPKSLDMNPTQDAGVSKGALPSLFYKDKERSGDKSSDALKTEFVKIYSYKELGEKLSKLRPEEGKEFTLGELSERLVKLRMMEENESESRVGGVYEDFRHSLEIIKISQEEEKHRKTSRQRLRIIDIGQTPEYMMKPPKEGLVEKAIWCLICVKYYVECSISIQITCMSSPEKLKIELGKVRDEFKMSESNCGSARVQVAQLTTKIKHLSSILHKKDKHSLKGLQAMVQRRKKLLKYLRRTDWDSYCLVLSKLGLRDTPDVKQEYRKHYKN</sequence>
<dbReference type="InterPro" id="IPR005290">
    <property type="entry name" value="Ribosomal_uS15_bac-type"/>
</dbReference>
<dbReference type="PANTHER" id="PTHR47546:SF3">
    <property type="entry name" value="30S RIBOSOMAL PROTEIN S15, CHLOROPLASTIC"/>
    <property type="match status" value="1"/>
</dbReference>
<dbReference type="EMBL" id="PDCK01000044">
    <property type="protein sequence ID" value="PRQ22138.1"/>
    <property type="molecule type" value="Genomic_DNA"/>
</dbReference>
<dbReference type="Gene3D" id="1.10.287.10">
    <property type="entry name" value="S15/NS1, RNA-binding"/>
    <property type="match status" value="1"/>
</dbReference>
<keyword evidence="3 6" id="KW-0687">Ribonucleoprotein</keyword>
<dbReference type="InterPro" id="IPR000589">
    <property type="entry name" value="Ribosomal_uS15"/>
</dbReference>
<dbReference type="CDD" id="cd00353">
    <property type="entry name" value="Ribosomal_S15p_S13e"/>
    <property type="match status" value="1"/>
</dbReference>
<dbReference type="SUPFAM" id="SSF47060">
    <property type="entry name" value="S15/NS1 RNA-binding domain"/>
    <property type="match status" value="1"/>
</dbReference>
<dbReference type="GO" id="GO:0003735">
    <property type="term" value="F:structural constituent of ribosome"/>
    <property type="evidence" value="ECO:0007669"/>
    <property type="project" value="InterPro"/>
</dbReference>
<dbReference type="HAMAP" id="MF_01343_B">
    <property type="entry name" value="Ribosomal_uS15_B"/>
    <property type="match status" value="1"/>
</dbReference>
<dbReference type="OMA" id="ISIQITC"/>
<dbReference type="Pfam" id="PF00312">
    <property type="entry name" value="Ribosomal_S15"/>
    <property type="match status" value="1"/>
</dbReference>
<feature type="region of interest" description="Disordered" evidence="7">
    <location>
        <begin position="1"/>
        <end position="23"/>
    </location>
</feature>
<dbReference type="AlphaFoldDB" id="A0A2P6PJP1"/>
<dbReference type="STRING" id="74649.A0A2P6PJP1"/>
<accession>A0A2P6PJP1</accession>
<dbReference type="Gramene" id="PRQ22138">
    <property type="protein sequence ID" value="PRQ22138"/>
    <property type="gene ID" value="RchiOBHm_Chr6g0246971"/>
</dbReference>
<keyword evidence="2 6" id="KW-0689">Ribosomal protein</keyword>
<protein>
    <recommendedName>
        <fullName evidence="4">Small ribosomal subunit protein uS15c</fullName>
    </recommendedName>
    <alternativeName>
        <fullName evidence="5">30S ribosomal protein S15, chloroplastic</fullName>
    </alternativeName>
</protein>
<dbReference type="GO" id="GO:0005737">
    <property type="term" value="C:cytoplasm"/>
    <property type="evidence" value="ECO:0007669"/>
    <property type="project" value="UniProtKB-ARBA"/>
</dbReference>
<evidence type="ECO:0000256" key="2">
    <source>
        <dbReference type="ARBA" id="ARBA00022980"/>
    </source>
</evidence>
<evidence type="ECO:0000313" key="9">
    <source>
        <dbReference type="Proteomes" id="UP000238479"/>
    </source>
</evidence>